<comment type="caution">
    <text evidence="2">The sequence shown here is derived from an EMBL/GenBank/DDBJ whole genome shotgun (WGS) entry which is preliminary data.</text>
</comment>
<dbReference type="EMBL" id="BLXT01000975">
    <property type="protein sequence ID" value="GFN82012.1"/>
    <property type="molecule type" value="Genomic_DNA"/>
</dbReference>
<sequence>MTDKKRNAERINNTIRKQNARKKAKLVKPSPVSTAIFLSPQSEGKAVKKMAKSLPCSLRCKVAVLKKLAIQHAILERDQQHLTAICFRLNKSLRR</sequence>
<protein>
    <submittedName>
        <fullName evidence="2">Uncharacterized protein</fullName>
    </submittedName>
</protein>
<name>A0AAV3YIH8_9GAST</name>
<evidence type="ECO:0000256" key="1">
    <source>
        <dbReference type="SAM" id="MobiDB-lite"/>
    </source>
</evidence>
<organism evidence="2 3">
    <name type="scientific">Plakobranchus ocellatus</name>
    <dbReference type="NCBI Taxonomy" id="259542"/>
    <lineage>
        <taxon>Eukaryota</taxon>
        <taxon>Metazoa</taxon>
        <taxon>Spiralia</taxon>
        <taxon>Lophotrochozoa</taxon>
        <taxon>Mollusca</taxon>
        <taxon>Gastropoda</taxon>
        <taxon>Heterobranchia</taxon>
        <taxon>Euthyneura</taxon>
        <taxon>Panpulmonata</taxon>
        <taxon>Sacoglossa</taxon>
        <taxon>Placobranchoidea</taxon>
        <taxon>Plakobranchidae</taxon>
        <taxon>Plakobranchus</taxon>
    </lineage>
</organism>
<evidence type="ECO:0000313" key="2">
    <source>
        <dbReference type="EMBL" id="GFN82012.1"/>
    </source>
</evidence>
<reference evidence="2 3" key="1">
    <citation type="journal article" date="2021" name="Elife">
        <title>Chloroplast acquisition without the gene transfer in kleptoplastic sea slugs, Plakobranchus ocellatus.</title>
        <authorList>
            <person name="Maeda T."/>
            <person name="Takahashi S."/>
            <person name="Yoshida T."/>
            <person name="Shimamura S."/>
            <person name="Takaki Y."/>
            <person name="Nagai Y."/>
            <person name="Toyoda A."/>
            <person name="Suzuki Y."/>
            <person name="Arimoto A."/>
            <person name="Ishii H."/>
            <person name="Satoh N."/>
            <person name="Nishiyama T."/>
            <person name="Hasebe M."/>
            <person name="Maruyama T."/>
            <person name="Minagawa J."/>
            <person name="Obokata J."/>
            <person name="Shigenobu S."/>
        </authorList>
    </citation>
    <scope>NUCLEOTIDE SEQUENCE [LARGE SCALE GENOMIC DNA]</scope>
</reference>
<accession>A0AAV3YIH8</accession>
<keyword evidence="3" id="KW-1185">Reference proteome</keyword>
<dbReference type="AlphaFoldDB" id="A0AAV3YIH8"/>
<dbReference type="Proteomes" id="UP000735302">
    <property type="component" value="Unassembled WGS sequence"/>
</dbReference>
<proteinExistence type="predicted"/>
<evidence type="ECO:0000313" key="3">
    <source>
        <dbReference type="Proteomes" id="UP000735302"/>
    </source>
</evidence>
<gene>
    <name evidence="2" type="ORF">PoB_000851800</name>
</gene>
<feature type="region of interest" description="Disordered" evidence="1">
    <location>
        <begin position="1"/>
        <end position="26"/>
    </location>
</feature>